<reference evidence="2" key="1">
    <citation type="journal article" date="2020" name="Fungal Divers.">
        <title>Resolving the Mortierellaceae phylogeny through synthesis of multi-gene phylogenetics and phylogenomics.</title>
        <authorList>
            <person name="Vandepol N."/>
            <person name="Liber J."/>
            <person name="Desiro A."/>
            <person name="Na H."/>
            <person name="Kennedy M."/>
            <person name="Barry K."/>
            <person name="Grigoriev I.V."/>
            <person name="Miller A.N."/>
            <person name="O'Donnell K."/>
            <person name="Stajich J.E."/>
            <person name="Bonito G."/>
        </authorList>
    </citation>
    <scope>NUCLEOTIDE SEQUENCE</scope>
    <source>
        <strain evidence="2">NRRL 28262</strain>
    </source>
</reference>
<dbReference type="Proteomes" id="UP001194580">
    <property type="component" value="Unassembled WGS sequence"/>
</dbReference>
<dbReference type="AlphaFoldDB" id="A0AAD4D8P3"/>
<organism evidence="2 3">
    <name type="scientific">Linnemannia exigua</name>
    <dbReference type="NCBI Taxonomy" id="604196"/>
    <lineage>
        <taxon>Eukaryota</taxon>
        <taxon>Fungi</taxon>
        <taxon>Fungi incertae sedis</taxon>
        <taxon>Mucoromycota</taxon>
        <taxon>Mortierellomycotina</taxon>
        <taxon>Mortierellomycetes</taxon>
        <taxon>Mortierellales</taxon>
        <taxon>Mortierellaceae</taxon>
        <taxon>Linnemannia</taxon>
    </lineage>
</organism>
<accession>A0AAD4D8P3</accession>
<name>A0AAD4D8P3_9FUNG</name>
<feature type="region of interest" description="Disordered" evidence="1">
    <location>
        <begin position="11"/>
        <end position="87"/>
    </location>
</feature>
<keyword evidence="3" id="KW-1185">Reference proteome</keyword>
<protein>
    <submittedName>
        <fullName evidence="2">Uncharacterized protein</fullName>
    </submittedName>
</protein>
<comment type="caution">
    <text evidence="2">The sequence shown here is derived from an EMBL/GenBank/DDBJ whole genome shotgun (WGS) entry which is preliminary data.</text>
</comment>
<feature type="non-terminal residue" evidence="2">
    <location>
        <position position="87"/>
    </location>
</feature>
<evidence type="ECO:0000313" key="3">
    <source>
        <dbReference type="Proteomes" id="UP001194580"/>
    </source>
</evidence>
<sequence length="87" mass="9778">MNYLRSIIYGGAASDSYGDNNNNQTADMDTMPDLAHSDDITTSQGESMDMDSNESKTRPLEDHKARISAYGNQLQQEQLQRQRAHQV</sequence>
<evidence type="ECO:0000256" key="1">
    <source>
        <dbReference type="SAM" id="MobiDB-lite"/>
    </source>
</evidence>
<feature type="compositionally biased region" description="Polar residues" evidence="1">
    <location>
        <begin position="17"/>
        <end position="27"/>
    </location>
</feature>
<gene>
    <name evidence="2" type="ORF">BGZ95_001677</name>
</gene>
<evidence type="ECO:0000313" key="2">
    <source>
        <dbReference type="EMBL" id="KAG0270474.1"/>
    </source>
</evidence>
<proteinExistence type="predicted"/>
<dbReference type="EMBL" id="JAAAIL010001342">
    <property type="protein sequence ID" value="KAG0270474.1"/>
    <property type="molecule type" value="Genomic_DNA"/>
</dbReference>
<feature type="compositionally biased region" description="Basic and acidic residues" evidence="1">
    <location>
        <begin position="53"/>
        <end position="65"/>
    </location>
</feature>